<dbReference type="InterPro" id="IPR056423">
    <property type="entry name" value="BACK_BPM_SPOP"/>
</dbReference>
<feature type="domain" description="MATH" evidence="4">
    <location>
        <begin position="18"/>
        <end position="154"/>
    </location>
</feature>
<proteinExistence type="inferred from homology"/>
<evidence type="ECO:0000313" key="5">
    <source>
        <dbReference type="EMBL" id="PIN19429.1"/>
    </source>
</evidence>
<feature type="domain" description="BTB" evidence="3">
    <location>
        <begin position="183"/>
        <end position="247"/>
    </location>
</feature>
<dbReference type="InterPro" id="IPR008974">
    <property type="entry name" value="TRAF-like"/>
</dbReference>
<dbReference type="InterPro" id="IPR011333">
    <property type="entry name" value="SKP1/BTB/POZ_sf"/>
</dbReference>
<dbReference type="InterPro" id="IPR002083">
    <property type="entry name" value="MATH/TRAF_dom"/>
</dbReference>
<evidence type="ECO:0000259" key="4">
    <source>
        <dbReference type="PROSITE" id="PS50144"/>
    </source>
</evidence>
<dbReference type="AlphaFoldDB" id="A0A2G9HPH9"/>
<gene>
    <name evidence="5" type="ORF">CDL12_07890</name>
</gene>
<dbReference type="Pfam" id="PF00651">
    <property type="entry name" value="BTB"/>
    <property type="match status" value="1"/>
</dbReference>
<comment type="caution">
    <text evidence="5">The sequence shown here is derived from an EMBL/GenBank/DDBJ whole genome shotgun (WGS) entry which is preliminary data.</text>
</comment>
<keyword evidence="6" id="KW-1185">Reference proteome</keyword>
<evidence type="ECO:0000256" key="2">
    <source>
        <dbReference type="ARBA" id="ARBA00010846"/>
    </source>
</evidence>
<dbReference type="InterPro" id="IPR045005">
    <property type="entry name" value="BPM1-6"/>
</dbReference>
<dbReference type="PANTHER" id="PTHR26379:SF466">
    <property type="entry name" value="BTB_POZ AND MATH DOMAIN-CONTAINING PROTEIN 4"/>
    <property type="match status" value="1"/>
</dbReference>
<dbReference type="GO" id="GO:0016567">
    <property type="term" value="P:protein ubiquitination"/>
    <property type="evidence" value="ECO:0007669"/>
    <property type="project" value="InterPro"/>
</dbReference>
<sequence length="387" mass="44429">MVDQAADSAPVTFVSVEKGSHEFVIENYSQRKGAGVGKCIESAHFMVGGHKWVIIFYPRGRSEIAHNEGYTSLFLCLKSNIRSPLQISLEFSILDQSGRGNHLVFPFRYPYLNSSLLRVSFRGSLSGFRKFIKWSSLESSDYMKDDCLKISCTIEIFPCRIQILSLTNVGSYFSRIFQRKERASVFFKVKGETFWAKKSELAACSPTFRSLFSDTPPHEEIVIPDVEPRVFQAMLQFVYTGTLVEEEQEAISDINSCNSFLVKVLAAADRFELRRLKKICELRIMESMSRESVAYLLHIAELYRARKLKAACLRFSAKNRDAILEFDGSQYLEETRPLLLSDSCDYIENLEVQLSNRRRELGFYNKILYAVKESFSICFTRNTMQIS</sequence>
<dbReference type="Pfam" id="PF24570">
    <property type="entry name" value="BACK_BPM_SPOP"/>
    <property type="match status" value="1"/>
</dbReference>
<name>A0A2G9HPH9_9LAMI</name>
<protein>
    <submittedName>
        <fullName evidence="5">Speckle-type POZ protein SPOP</fullName>
    </submittedName>
</protein>
<accession>A0A2G9HPH9</accession>
<comment type="pathway">
    <text evidence="1">Protein modification; protein ubiquitination.</text>
</comment>
<dbReference type="SMART" id="SM00225">
    <property type="entry name" value="BTB"/>
    <property type="match status" value="1"/>
</dbReference>
<dbReference type="PANTHER" id="PTHR26379">
    <property type="entry name" value="BTB/POZ AND MATH DOMAIN-CONTAINING PROTEIN 1"/>
    <property type="match status" value="1"/>
</dbReference>
<dbReference type="OrthoDB" id="880673at2759"/>
<reference evidence="6" key="1">
    <citation type="journal article" date="2018" name="Gigascience">
        <title>Genome assembly of the Pink Ipe (Handroanthus impetiginosus, Bignoniaceae), a highly valued, ecologically keystone Neotropical timber forest tree.</title>
        <authorList>
            <person name="Silva-Junior O.B."/>
            <person name="Grattapaglia D."/>
            <person name="Novaes E."/>
            <person name="Collevatti R.G."/>
        </authorList>
    </citation>
    <scope>NUCLEOTIDE SEQUENCE [LARGE SCALE GENOMIC DNA]</scope>
    <source>
        <strain evidence="6">cv. UFG-1</strain>
    </source>
</reference>
<evidence type="ECO:0000259" key="3">
    <source>
        <dbReference type="PROSITE" id="PS50097"/>
    </source>
</evidence>
<dbReference type="Pfam" id="PF22486">
    <property type="entry name" value="MATH_2"/>
    <property type="match status" value="1"/>
</dbReference>
<evidence type="ECO:0000313" key="6">
    <source>
        <dbReference type="Proteomes" id="UP000231279"/>
    </source>
</evidence>
<dbReference type="PROSITE" id="PS50097">
    <property type="entry name" value="BTB"/>
    <property type="match status" value="1"/>
</dbReference>
<dbReference type="EMBL" id="NKXS01001281">
    <property type="protein sequence ID" value="PIN19429.1"/>
    <property type="molecule type" value="Genomic_DNA"/>
</dbReference>
<evidence type="ECO:0000256" key="1">
    <source>
        <dbReference type="ARBA" id="ARBA00004906"/>
    </source>
</evidence>
<dbReference type="InterPro" id="IPR000210">
    <property type="entry name" value="BTB/POZ_dom"/>
</dbReference>
<dbReference type="PROSITE" id="PS50144">
    <property type="entry name" value="MATH"/>
    <property type="match status" value="1"/>
</dbReference>
<dbReference type="SMART" id="SM00061">
    <property type="entry name" value="MATH"/>
    <property type="match status" value="1"/>
</dbReference>
<dbReference type="Gene3D" id="3.30.710.10">
    <property type="entry name" value="Potassium Channel Kv1.1, Chain A"/>
    <property type="match status" value="1"/>
</dbReference>
<dbReference type="SUPFAM" id="SSF54695">
    <property type="entry name" value="POZ domain"/>
    <property type="match status" value="1"/>
</dbReference>
<dbReference type="Gene3D" id="1.25.40.420">
    <property type="match status" value="1"/>
</dbReference>
<dbReference type="Proteomes" id="UP000231279">
    <property type="component" value="Unassembled WGS sequence"/>
</dbReference>
<dbReference type="STRING" id="429701.A0A2G9HPH9"/>
<comment type="similarity">
    <text evidence="2">Belongs to the Tdpoz family.</text>
</comment>
<dbReference type="Gene3D" id="2.60.210.10">
    <property type="entry name" value="Apoptosis, Tumor Necrosis Factor Receptor Associated Protein 2, Chain A"/>
    <property type="match status" value="1"/>
</dbReference>
<dbReference type="CDD" id="cd00121">
    <property type="entry name" value="MATH"/>
    <property type="match status" value="1"/>
</dbReference>
<organism evidence="5 6">
    <name type="scientific">Handroanthus impetiginosus</name>
    <dbReference type="NCBI Taxonomy" id="429701"/>
    <lineage>
        <taxon>Eukaryota</taxon>
        <taxon>Viridiplantae</taxon>
        <taxon>Streptophyta</taxon>
        <taxon>Embryophyta</taxon>
        <taxon>Tracheophyta</taxon>
        <taxon>Spermatophyta</taxon>
        <taxon>Magnoliopsida</taxon>
        <taxon>eudicotyledons</taxon>
        <taxon>Gunneridae</taxon>
        <taxon>Pentapetalae</taxon>
        <taxon>asterids</taxon>
        <taxon>lamiids</taxon>
        <taxon>Lamiales</taxon>
        <taxon>Bignoniaceae</taxon>
        <taxon>Crescentiina</taxon>
        <taxon>Tabebuia alliance</taxon>
        <taxon>Handroanthus</taxon>
    </lineage>
</organism>
<dbReference type="SUPFAM" id="SSF49599">
    <property type="entry name" value="TRAF domain-like"/>
    <property type="match status" value="1"/>
</dbReference>